<comment type="caution">
    <text evidence="1">The sequence shown here is derived from an EMBL/GenBank/DDBJ whole genome shotgun (WGS) entry which is preliminary data.</text>
</comment>
<name>A0ACB9CLM8_ARCLA</name>
<proteinExistence type="predicted"/>
<evidence type="ECO:0000313" key="1">
    <source>
        <dbReference type="EMBL" id="KAI3735146.1"/>
    </source>
</evidence>
<keyword evidence="2" id="KW-1185">Reference proteome</keyword>
<evidence type="ECO:0000313" key="2">
    <source>
        <dbReference type="Proteomes" id="UP001055879"/>
    </source>
</evidence>
<sequence length="1101" mass="121330">MQFTVHLFLRYSSPFLPTAPRKHFHSLRRSISAATATMGETAGNSSLLEHVVGAWYSVPVLRLRNHHFTVPLDYSLSQSPKISVFAREAVAAMNRHCFLLQFFFFFSRLHLLLSAPALPLQLVSLFSVKSSLRDPLDTFHDWKTSKPGKEPVWCSWSGVKCDPKTYQIDSLDISDRNLSGTIPAEIRYLRSLRHLNISVNQFAGPLPTAIFDLPFLQTLDINHNLFGSAFPPGISKLKYLSYFGAYSNSFTGPLPTEFVRLRFLEHLNLGGSYFDGEIPKSYGRFQRLKFLYLAGNNLSGQIPDELGLLTSLQHLEIGYNAFTGFVPMKFASLSNLSFLDVSNAGLSGEFPIAVTNLTKLQILLIFKNNFHGAIPASIGKLQSVEILDLSNNNFSGSIPEEISSLKNLTQLNLMNNKLTGSIPEGIGELPMLEFLFIWNNSLTGILPQKLGLNSKLQRLDVSSNSLSGPLPPNLCLGNNLLKLILFSNKFSGALPPSLANCTSLYRFRIQDNRFNGSIPAGFGSLPNITFMDMSKNNFAGPFPADLANAAQLEYLNVSENSFDDPLPENIWSAPSLQIFSASYSKFRGNIPNFKGCENFYKIEIEGNELSGSIPWDIAHCVKLISLNLRHNSISGIIPWEISSLPSITEVDLSHNLLSGTIPSTFGNCSTLEGFNVSYNQLTGPVPTSGIAFSSLHPSSFNGNEGLCGGVLRKPCGTGKENDVKPQHPKRTAGAILWIMAAAFGIGLFILVAGIRCFRANYQRRFTVEEKEIGPWKLTAFQRLNFTADDVADCLSMTGKIIGTGSAGTVYKTEMPGGEIVAVKKLRGKHKETIRRRKGVLAEVEVLGNVRHRNIVRLLGCCSNRESTMLLYEYMPNGSLDDLLHGTNKGDNLVADWLTRYKIALGVAQGICYLHHDCDPVVVHRDLKPSNILLDGEMEARVADFGVAKLIDCNESMSVIAGSYGYIAPEYAYTLQVDEKSDIYSFGVVLMELISGRRSVESEFGDGNSIVDWVRSKIKSKEGTNEVLDQNAGGACSRVREEMKVILKIALLCTSRNPPDRPSMRDVVSMLQEAKPKRKSPEDGGRVVVHGGGKPSTQKCTS</sequence>
<protein>
    <submittedName>
        <fullName evidence="1">Uncharacterized protein</fullName>
    </submittedName>
</protein>
<dbReference type="Proteomes" id="UP001055879">
    <property type="component" value="Linkage Group LG04"/>
</dbReference>
<organism evidence="1 2">
    <name type="scientific">Arctium lappa</name>
    <name type="common">Greater burdock</name>
    <name type="synonym">Lappa major</name>
    <dbReference type="NCBI Taxonomy" id="4217"/>
    <lineage>
        <taxon>Eukaryota</taxon>
        <taxon>Viridiplantae</taxon>
        <taxon>Streptophyta</taxon>
        <taxon>Embryophyta</taxon>
        <taxon>Tracheophyta</taxon>
        <taxon>Spermatophyta</taxon>
        <taxon>Magnoliopsida</taxon>
        <taxon>eudicotyledons</taxon>
        <taxon>Gunneridae</taxon>
        <taxon>Pentapetalae</taxon>
        <taxon>asterids</taxon>
        <taxon>campanulids</taxon>
        <taxon>Asterales</taxon>
        <taxon>Asteraceae</taxon>
        <taxon>Carduoideae</taxon>
        <taxon>Cardueae</taxon>
        <taxon>Arctiinae</taxon>
        <taxon>Arctium</taxon>
    </lineage>
</organism>
<reference evidence="1 2" key="2">
    <citation type="journal article" date="2022" name="Mol. Ecol. Resour.">
        <title>The genomes of chicory, endive, great burdock and yacon provide insights into Asteraceae paleo-polyploidization history and plant inulin production.</title>
        <authorList>
            <person name="Fan W."/>
            <person name="Wang S."/>
            <person name="Wang H."/>
            <person name="Wang A."/>
            <person name="Jiang F."/>
            <person name="Liu H."/>
            <person name="Zhao H."/>
            <person name="Xu D."/>
            <person name="Zhang Y."/>
        </authorList>
    </citation>
    <scope>NUCLEOTIDE SEQUENCE [LARGE SCALE GENOMIC DNA]</scope>
    <source>
        <strain evidence="2">cv. Niubang</strain>
    </source>
</reference>
<dbReference type="EMBL" id="CM042050">
    <property type="protein sequence ID" value="KAI3735146.1"/>
    <property type="molecule type" value="Genomic_DNA"/>
</dbReference>
<gene>
    <name evidence="1" type="ORF">L6452_14634</name>
</gene>
<reference evidence="2" key="1">
    <citation type="journal article" date="2022" name="Mol. Ecol. Resour.">
        <title>The genomes of chicory, endive, great burdock and yacon provide insights into Asteraceae palaeo-polyploidization history and plant inulin production.</title>
        <authorList>
            <person name="Fan W."/>
            <person name="Wang S."/>
            <person name="Wang H."/>
            <person name="Wang A."/>
            <person name="Jiang F."/>
            <person name="Liu H."/>
            <person name="Zhao H."/>
            <person name="Xu D."/>
            <person name="Zhang Y."/>
        </authorList>
    </citation>
    <scope>NUCLEOTIDE SEQUENCE [LARGE SCALE GENOMIC DNA]</scope>
    <source>
        <strain evidence="2">cv. Niubang</strain>
    </source>
</reference>
<accession>A0ACB9CLM8</accession>